<reference evidence="1" key="1">
    <citation type="submission" date="2022-11" db="EMBL/GenBank/DDBJ databases">
        <title>Genome Resource of Sclerotinia nivalis Strain SnTB1, a Plant Pathogen Isolated from American Ginseng.</title>
        <authorList>
            <person name="Fan S."/>
        </authorList>
    </citation>
    <scope>NUCLEOTIDE SEQUENCE</scope>
    <source>
        <strain evidence="1">SnTB1</strain>
    </source>
</reference>
<organism evidence="1 2">
    <name type="scientific">Sclerotinia nivalis</name>
    <dbReference type="NCBI Taxonomy" id="352851"/>
    <lineage>
        <taxon>Eukaryota</taxon>
        <taxon>Fungi</taxon>
        <taxon>Dikarya</taxon>
        <taxon>Ascomycota</taxon>
        <taxon>Pezizomycotina</taxon>
        <taxon>Leotiomycetes</taxon>
        <taxon>Helotiales</taxon>
        <taxon>Sclerotiniaceae</taxon>
        <taxon>Sclerotinia</taxon>
    </lineage>
</organism>
<protein>
    <submittedName>
        <fullName evidence="1">Uncharacterized protein</fullName>
    </submittedName>
</protein>
<name>A0A9X0DL08_9HELO</name>
<dbReference type="AlphaFoldDB" id="A0A9X0DL08"/>
<proteinExistence type="predicted"/>
<evidence type="ECO:0000313" key="1">
    <source>
        <dbReference type="EMBL" id="KAJ8064578.1"/>
    </source>
</evidence>
<dbReference type="EMBL" id="JAPEIS010000007">
    <property type="protein sequence ID" value="KAJ8064578.1"/>
    <property type="molecule type" value="Genomic_DNA"/>
</dbReference>
<comment type="caution">
    <text evidence="1">The sequence shown here is derived from an EMBL/GenBank/DDBJ whole genome shotgun (WGS) entry which is preliminary data.</text>
</comment>
<sequence>MLSHWSIPPPVSAADFDGALFDANDLPIKSDVSNRRKAMLKLVLGLGIEM</sequence>
<evidence type="ECO:0000313" key="2">
    <source>
        <dbReference type="Proteomes" id="UP001152300"/>
    </source>
</evidence>
<accession>A0A9X0DL08</accession>
<gene>
    <name evidence="1" type="ORF">OCU04_006906</name>
</gene>
<dbReference type="Proteomes" id="UP001152300">
    <property type="component" value="Unassembled WGS sequence"/>
</dbReference>
<keyword evidence="2" id="KW-1185">Reference proteome</keyword>